<name>Q9RTS2_DEIRA</name>
<protein>
    <submittedName>
        <fullName evidence="2">Pseudouridine synthase, putative</fullName>
    </submittedName>
</protein>
<dbReference type="KEGG" id="dra:DR_1684"/>
<dbReference type="GO" id="GO:0140098">
    <property type="term" value="F:catalytic activity, acting on RNA"/>
    <property type="evidence" value="ECO:0007669"/>
    <property type="project" value="UniProtKB-ARBA"/>
</dbReference>
<dbReference type="EMBL" id="AE000513">
    <property type="protein sequence ID" value="AAF11241.1"/>
    <property type="molecule type" value="Genomic_DNA"/>
</dbReference>
<dbReference type="EnsemblBacteria" id="AAF11241">
    <property type="protein sequence ID" value="AAF11241"/>
    <property type="gene ID" value="DR_1684"/>
</dbReference>
<dbReference type="STRING" id="243230.DR_1684"/>
<evidence type="ECO:0000259" key="1">
    <source>
        <dbReference type="Pfam" id="PF00849"/>
    </source>
</evidence>
<dbReference type="InterPro" id="IPR020103">
    <property type="entry name" value="PsdUridine_synth_cat_dom_sf"/>
</dbReference>
<dbReference type="HOGENOM" id="CLU_016902_3_0_0"/>
<evidence type="ECO:0000313" key="2">
    <source>
        <dbReference type="EMBL" id="AAF11241.1"/>
    </source>
</evidence>
<dbReference type="GO" id="GO:0003723">
    <property type="term" value="F:RNA binding"/>
    <property type="evidence" value="ECO:0007669"/>
    <property type="project" value="InterPro"/>
</dbReference>
<dbReference type="InterPro" id="IPR006145">
    <property type="entry name" value="PsdUridine_synth_RsuA/RluA"/>
</dbReference>
<dbReference type="OrthoDB" id="128480at2"/>
<dbReference type="InterPro" id="IPR050188">
    <property type="entry name" value="RluA_PseudoU_synthase"/>
</dbReference>
<gene>
    <name evidence="2" type="ordered locus">DR_1684</name>
</gene>
<reference evidence="2 3" key="1">
    <citation type="journal article" date="1999" name="Science">
        <title>Genome sequence of the radioresistant bacterium Deinococcus radiodurans R1.</title>
        <authorList>
            <person name="White O."/>
            <person name="Eisen J.A."/>
            <person name="Heidelberg J.F."/>
            <person name="Hickey E.K."/>
            <person name="Peterson J.D."/>
            <person name="Dodson R.J."/>
            <person name="Haft D.H."/>
            <person name="Gwinn M.L."/>
            <person name="Nelson W.C."/>
            <person name="Richardson D.L."/>
            <person name="Moffat K.S."/>
            <person name="Qin H."/>
            <person name="Jiang L."/>
            <person name="Pamphile W."/>
            <person name="Crosby M."/>
            <person name="Shen M."/>
            <person name="Vamathevan J.J."/>
            <person name="Lam P."/>
            <person name="McDonald L."/>
            <person name="Utterback T."/>
            <person name="Zalewski C."/>
            <person name="Makarova K.S."/>
            <person name="Aravind L."/>
            <person name="Daly M.J."/>
            <person name="Minton K.W."/>
            <person name="Fleischmann R.D."/>
            <person name="Ketchum K.A."/>
            <person name="Nelson K.E."/>
            <person name="Salzberg S."/>
            <person name="Smith H.O."/>
            <person name="Venter J.C."/>
            <person name="Fraser C.M."/>
        </authorList>
    </citation>
    <scope>NUCLEOTIDE SEQUENCE [LARGE SCALE GENOMIC DNA]</scope>
    <source>
        <strain evidence="3">ATCC 13939 / DSM 20539 / JCM 16871 / LMG 4051 / NBRC 15346 / NCIMB 9279 / R1 / VKM B-1422</strain>
    </source>
</reference>
<dbReference type="Pfam" id="PF00849">
    <property type="entry name" value="PseudoU_synth_2"/>
    <property type="match status" value="1"/>
</dbReference>
<organism evidence="2 3">
    <name type="scientific">Deinococcus radiodurans (strain ATCC 13939 / DSM 20539 / JCM 16871 / CCUG 27074 / LMG 4051 / NBRC 15346 / NCIMB 9279 / VKM B-1422 / R1)</name>
    <dbReference type="NCBI Taxonomy" id="243230"/>
    <lineage>
        <taxon>Bacteria</taxon>
        <taxon>Thermotogati</taxon>
        <taxon>Deinococcota</taxon>
        <taxon>Deinococci</taxon>
        <taxon>Deinococcales</taxon>
        <taxon>Deinococcaceae</taxon>
        <taxon>Deinococcus</taxon>
    </lineage>
</organism>
<proteinExistence type="predicted"/>
<dbReference type="GO" id="GO:0000455">
    <property type="term" value="P:enzyme-directed rRNA pseudouridine synthesis"/>
    <property type="evidence" value="ECO:0000318"/>
    <property type="project" value="GO_Central"/>
</dbReference>
<dbReference type="AlphaFoldDB" id="Q9RTS2"/>
<dbReference type="Gene3D" id="3.30.2350.10">
    <property type="entry name" value="Pseudouridine synthase"/>
    <property type="match status" value="1"/>
</dbReference>
<dbReference type="PATRIC" id="fig|243230.17.peg.1893"/>
<dbReference type="PaxDb" id="243230-DR_1684"/>
<dbReference type="PROSITE" id="PS01129">
    <property type="entry name" value="PSI_RLU"/>
    <property type="match status" value="1"/>
</dbReference>
<dbReference type="eggNOG" id="COG0564">
    <property type="taxonomic scope" value="Bacteria"/>
</dbReference>
<dbReference type="GO" id="GO:0009982">
    <property type="term" value="F:pseudouridine synthase activity"/>
    <property type="evidence" value="ECO:0000318"/>
    <property type="project" value="GO_Central"/>
</dbReference>
<dbReference type="InParanoid" id="Q9RTS2"/>
<keyword evidence="3" id="KW-1185">Reference proteome</keyword>
<sequence>MRGDLFSERHFPLPWPQMSGTPTSTLNSGYAYRTTLQRGGQRVLDFLAQEFRHSDRATWAARLAAGEVTVDGLTVRGDETLRPGQMLVWQRPPWAEPDAPLHFDVIYEDADLLAVSKPSGLPTMPGGGFLEHTLLHQVRGRWPDASPLHRLGRGTSGLVLFSLTSQAGAALLKDWRAGRVQKVYRALSAGVAEQDEYDITVPIGPVAHPRLGQVFAASTAGKTAHSRARVLERREDTTLFEVEIFTGRPHQIRIHLASLGLPLAVDPLYVSGGLPRPDALPGDLGYALHASTLTFQHPAHGAALTLSAPAPTLLSCQVTDS</sequence>
<feature type="domain" description="Pseudouridine synthase RsuA/RluA-like" evidence="1">
    <location>
        <begin position="111"/>
        <end position="258"/>
    </location>
</feature>
<dbReference type="CDD" id="cd02869">
    <property type="entry name" value="PseudoU_synth_RluA_like"/>
    <property type="match status" value="1"/>
</dbReference>
<evidence type="ECO:0000313" key="3">
    <source>
        <dbReference type="Proteomes" id="UP000002524"/>
    </source>
</evidence>
<dbReference type="SUPFAM" id="SSF55120">
    <property type="entry name" value="Pseudouridine synthase"/>
    <property type="match status" value="1"/>
</dbReference>
<dbReference type="PANTHER" id="PTHR21600:SF88">
    <property type="entry name" value="RNA PSEUDOURIDINE SYNTHASE 5"/>
    <property type="match status" value="1"/>
</dbReference>
<dbReference type="PANTHER" id="PTHR21600">
    <property type="entry name" value="MITOCHONDRIAL RNA PSEUDOURIDINE SYNTHASE"/>
    <property type="match status" value="1"/>
</dbReference>
<dbReference type="Proteomes" id="UP000002524">
    <property type="component" value="Chromosome 1"/>
</dbReference>
<dbReference type="InterPro" id="IPR006224">
    <property type="entry name" value="PsdUridine_synth_RluA-like_CS"/>
</dbReference>
<accession>Q9RTS2</accession>
<dbReference type="PIR" id="B75366">
    <property type="entry name" value="B75366"/>
</dbReference>